<keyword evidence="1 3" id="KW-0732">Signal</keyword>
<dbReference type="RefSeq" id="WP_345452699.1">
    <property type="nucleotide sequence ID" value="NZ_BAABRV010000003.1"/>
</dbReference>
<feature type="domain" description="Solute-binding protein family 5" evidence="4">
    <location>
        <begin position="78"/>
        <end position="413"/>
    </location>
</feature>
<dbReference type="InterPro" id="IPR039424">
    <property type="entry name" value="SBP_5"/>
</dbReference>
<feature type="signal peptide" evidence="3">
    <location>
        <begin position="1"/>
        <end position="24"/>
    </location>
</feature>
<evidence type="ECO:0000256" key="3">
    <source>
        <dbReference type="SAM" id="SignalP"/>
    </source>
</evidence>
<gene>
    <name evidence="5" type="primary">sgrR_1</name>
    <name evidence="5" type="ORF">Dalu01_01440</name>
</gene>
<dbReference type="SUPFAM" id="SSF53850">
    <property type="entry name" value="Periplasmic binding protein-like II"/>
    <property type="match status" value="1"/>
</dbReference>
<dbReference type="InterPro" id="IPR030678">
    <property type="entry name" value="Peptide/Ni-bd"/>
</dbReference>
<dbReference type="PIRSF" id="PIRSF002741">
    <property type="entry name" value="MppA"/>
    <property type="match status" value="1"/>
</dbReference>
<dbReference type="Gene3D" id="3.10.105.10">
    <property type="entry name" value="Dipeptide-binding Protein, Domain 3"/>
    <property type="match status" value="1"/>
</dbReference>
<evidence type="ECO:0000256" key="2">
    <source>
        <dbReference type="SAM" id="MobiDB-lite"/>
    </source>
</evidence>
<reference evidence="5 6" key="1">
    <citation type="submission" date="2024-02" db="EMBL/GenBank/DDBJ databases">
        <title>Deinococcus aluminii NBRC 112889.</title>
        <authorList>
            <person name="Ichikawa N."/>
            <person name="Katano-Makiyama Y."/>
            <person name="Hidaka K."/>
        </authorList>
    </citation>
    <scope>NUCLEOTIDE SEQUENCE [LARGE SCALE GENOMIC DNA]</scope>
    <source>
        <strain evidence="5 6">NBRC 112889</strain>
    </source>
</reference>
<dbReference type="CDD" id="cd08494">
    <property type="entry name" value="PBP2_NikA_DppA_OppA_like_6"/>
    <property type="match status" value="1"/>
</dbReference>
<dbReference type="EMBL" id="BAABRV010000003">
    <property type="protein sequence ID" value="GAA5533043.1"/>
    <property type="molecule type" value="Genomic_DNA"/>
</dbReference>
<dbReference type="Gene3D" id="3.40.190.10">
    <property type="entry name" value="Periplasmic binding protein-like II"/>
    <property type="match status" value="1"/>
</dbReference>
<protein>
    <submittedName>
        <fullName evidence="5">HTH-type transcriptional regulator SgrR</fullName>
    </submittedName>
</protein>
<accession>A0ABP9XCF5</accession>
<proteinExistence type="predicted"/>
<sequence>MTPTRRMALGASLMLVLAASGASAQSSADQPNRGGRLTVSVSAEPPMLDPTSSTSAEISRLLYDNVLQGLVKLGPDGKIEPSLASRYQVSADGKTYTFTLRPGVKFHDGSAFGTDDVVAALKRAMDPKSGHTHPEYYADMASVAASGPNTVVIKLARPNADFLFNLARADSVIMPAGKTDAMKSAPIGTGPFKFVSWQRGSAITLERNPAYYNKALPYLDGVTFRFISDPNAQLAALRSGDIDVIGYGLAPENALTLKQGGDFNVIVGNSTNKVTVSMNNGRAPFNDIRVRKAVQYAVDKNAILQGVMLGNGTVIGSHRTPVESCYYDLSGLYKPNPQLSRSLLQQAGYTAQKPLKITLTLPSQYDYAVRTGQAVAAQLNKVGIQTEIKLVDFSTWLKQVFQGGDYDMSVIGHAEPNDIGIYANKSYYFHYDSPQFRQQFDSYLRSTNRSAACLTMRALQKRLADDAVNVWVQELPYMAALKSRVVGWWTDQPLPSLNVTQVYLRK</sequence>
<evidence type="ECO:0000313" key="6">
    <source>
        <dbReference type="Proteomes" id="UP001404956"/>
    </source>
</evidence>
<dbReference type="InterPro" id="IPR000914">
    <property type="entry name" value="SBP_5_dom"/>
</dbReference>
<evidence type="ECO:0000256" key="1">
    <source>
        <dbReference type="ARBA" id="ARBA00022729"/>
    </source>
</evidence>
<feature type="chain" id="PRO_5046689678" evidence="3">
    <location>
        <begin position="25"/>
        <end position="506"/>
    </location>
</feature>
<dbReference type="PANTHER" id="PTHR30290">
    <property type="entry name" value="PERIPLASMIC BINDING COMPONENT OF ABC TRANSPORTER"/>
    <property type="match status" value="1"/>
</dbReference>
<dbReference type="Gene3D" id="3.90.76.10">
    <property type="entry name" value="Dipeptide-binding Protein, Domain 1"/>
    <property type="match status" value="1"/>
</dbReference>
<dbReference type="Pfam" id="PF00496">
    <property type="entry name" value="SBP_bac_5"/>
    <property type="match status" value="1"/>
</dbReference>
<dbReference type="Proteomes" id="UP001404956">
    <property type="component" value="Unassembled WGS sequence"/>
</dbReference>
<name>A0ABP9XCF5_9DEIO</name>
<keyword evidence="6" id="KW-1185">Reference proteome</keyword>
<feature type="region of interest" description="Disordered" evidence="2">
    <location>
        <begin position="24"/>
        <end position="53"/>
    </location>
</feature>
<evidence type="ECO:0000313" key="5">
    <source>
        <dbReference type="EMBL" id="GAA5533043.1"/>
    </source>
</evidence>
<comment type="caution">
    <text evidence="5">The sequence shown here is derived from an EMBL/GenBank/DDBJ whole genome shotgun (WGS) entry which is preliminary data.</text>
</comment>
<organism evidence="5 6">
    <name type="scientific">Deinococcus aluminii</name>
    <dbReference type="NCBI Taxonomy" id="1656885"/>
    <lineage>
        <taxon>Bacteria</taxon>
        <taxon>Thermotogati</taxon>
        <taxon>Deinococcota</taxon>
        <taxon>Deinococci</taxon>
        <taxon>Deinococcales</taxon>
        <taxon>Deinococcaceae</taxon>
        <taxon>Deinococcus</taxon>
    </lineage>
</organism>
<evidence type="ECO:0000259" key="4">
    <source>
        <dbReference type="Pfam" id="PF00496"/>
    </source>
</evidence>
<dbReference type="PANTHER" id="PTHR30290:SF38">
    <property type="entry name" value="D,D-DIPEPTIDE-BINDING PERIPLASMIC PROTEIN DDPA-RELATED"/>
    <property type="match status" value="1"/>
</dbReference>